<dbReference type="InterPro" id="IPR009076">
    <property type="entry name" value="FRB_dom"/>
</dbReference>
<dbReference type="Pfam" id="PF02259">
    <property type="entry name" value="FAT"/>
    <property type="match status" value="1"/>
</dbReference>
<dbReference type="InterPro" id="IPR026683">
    <property type="entry name" value="TOR_cat"/>
</dbReference>
<feature type="domain" description="Protein kinase" evidence="16">
    <location>
        <begin position="2850"/>
        <end position="3036"/>
    </location>
</feature>
<dbReference type="PROSITE" id="PS00916">
    <property type="entry name" value="PI3_4_KINASE_2"/>
    <property type="match status" value="1"/>
</dbReference>
<dbReference type="GO" id="GO:0004674">
    <property type="term" value="F:protein serine/threonine kinase activity"/>
    <property type="evidence" value="ECO:0007669"/>
    <property type="project" value="UniProtKB-KW"/>
</dbReference>
<evidence type="ECO:0000256" key="14">
    <source>
        <dbReference type="ARBA" id="ARBA00048679"/>
    </source>
</evidence>
<dbReference type="Gene3D" id="3.80.10.10">
    <property type="entry name" value="Ribonuclease Inhibitor"/>
    <property type="match status" value="1"/>
</dbReference>
<dbReference type="GO" id="GO:0044877">
    <property type="term" value="F:protein-containing complex binding"/>
    <property type="evidence" value="ECO:0007669"/>
    <property type="project" value="InterPro"/>
</dbReference>
<dbReference type="Gene3D" id="3.30.1010.10">
    <property type="entry name" value="Phosphatidylinositol 3-kinase Catalytic Subunit, Chain A, domain 4"/>
    <property type="match status" value="1"/>
</dbReference>
<dbReference type="InterPro" id="IPR003152">
    <property type="entry name" value="FATC_dom"/>
</dbReference>
<evidence type="ECO:0000259" key="19">
    <source>
        <dbReference type="PROSITE" id="PS51190"/>
    </source>
</evidence>
<feature type="domain" description="FAT" evidence="18">
    <location>
        <begin position="1333"/>
        <end position="1922"/>
    </location>
</feature>
<dbReference type="SUPFAM" id="SSF47212">
    <property type="entry name" value="FKBP12-rapamycin-binding domain of FKBP-rapamycin-associated protein (FRAP)"/>
    <property type="match status" value="1"/>
</dbReference>
<feature type="compositionally biased region" description="Low complexity" evidence="15">
    <location>
        <begin position="2384"/>
        <end position="2410"/>
    </location>
</feature>
<evidence type="ECO:0000313" key="21">
    <source>
        <dbReference type="Proteomes" id="UP000239649"/>
    </source>
</evidence>
<dbReference type="PANTHER" id="PTHR11139:SF9">
    <property type="entry name" value="SERINE_THREONINE-PROTEIN KINASE MTOR"/>
    <property type="match status" value="1"/>
</dbReference>
<dbReference type="InterPro" id="IPR016024">
    <property type="entry name" value="ARM-type_fold"/>
</dbReference>
<evidence type="ECO:0000256" key="10">
    <source>
        <dbReference type="ARBA" id="ARBA00022741"/>
    </source>
</evidence>
<dbReference type="InterPro" id="IPR000719">
    <property type="entry name" value="Prot_kinase_dom"/>
</dbReference>
<comment type="similarity">
    <text evidence="3">Belongs to the protein kinase superfamily. Ser/Thr protein kinase family.</text>
</comment>
<dbReference type="EMBL" id="LHPF02000025">
    <property type="protein sequence ID" value="PSC69678.1"/>
    <property type="molecule type" value="Genomic_DNA"/>
</dbReference>
<dbReference type="FunFam" id="1.20.120.150:FF:000001">
    <property type="entry name" value="Serine/threonine-protein kinase TOR"/>
    <property type="match status" value="1"/>
</dbReference>
<dbReference type="InterPro" id="IPR014009">
    <property type="entry name" value="PIK_FAT"/>
</dbReference>
<dbReference type="GO" id="GO:0016242">
    <property type="term" value="P:negative regulation of macroautophagy"/>
    <property type="evidence" value="ECO:0007669"/>
    <property type="project" value="TreeGrafter"/>
</dbReference>
<dbReference type="CDD" id="cd05169">
    <property type="entry name" value="PIKKc_TOR"/>
    <property type="match status" value="1"/>
</dbReference>
<name>A0A2P6V6H6_9CHLO</name>
<dbReference type="Pfam" id="PF08263">
    <property type="entry name" value="LRRNT_2"/>
    <property type="match status" value="1"/>
</dbReference>
<dbReference type="GO" id="GO:0031931">
    <property type="term" value="C:TORC1 complex"/>
    <property type="evidence" value="ECO:0007669"/>
    <property type="project" value="TreeGrafter"/>
</dbReference>
<dbReference type="SMART" id="SM01345">
    <property type="entry name" value="Rapamycin_bind"/>
    <property type="match status" value="1"/>
</dbReference>
<dbReference type="Pfam" id="PF08771">
    <property type="entry name" value="FRB_dom"/>
    <property type="match status" value="1"/>
</dbReference>
<dbReference type="SMART" id="SM01346">
    <property type="entry name" value="DUF3385"/>
    <property type="match status" value="1"/>
</dbReference>
<dbReference type="Gene3D" id="1.10.510.10">
    <property type="entry name" value="Transferase(Phosphotransferase) domain 1"/>
    <property type="match status" value="1"/>
</dbReference>
<dbReference type="PROSITE" id="PS51189">
    <property type="entry name" value="FAT"/>
    <property type="match status" value="1"/>
</dbReference>
<dbReference type="PROSITE" id="PS50011">
    <property type="entry name" value="PROTEIN_KINASE_DOM"/>
    <property type="match status" value="1"/>
</dbReference>
<evidence type="ECO:0000256" key="2">
    <source>
        <dbReference type="ARBA" id="ARBA00004430"/>
    </source>
</evidence>
<feature type="domain" description="FATC" evidence="19">
    <location>
        <begin position="2503"/>
        <end position="2535"/>
    </location>
</feature>
<feature type="domain" description="PI3K/PI4K catalytic" evidence="17">
    <location>
        <begin position="2097"/>
        <end position="2408"/>
    </location>
</feature>
<dbReference type="Gene3D" id="1.25.10.10">
    <property type="entry name" value="Leucine-rich Repeat Variant"/>
    <property type="match status" value="5"/>
</dbReference>
<dbReference type="Pfam" id="PF00069">
    <property type="entry name" value="Pkinase"/>
    <property type="match status" value="1"/>
</dbReference>
<dbReference type="InterPro" id="IPR000403">
    <property type="entry name" value="PI3/4_kinase_cat_dom"/>
</dbReference>
<evidence type="ECO:0000259" key="18">
    <source>
        <dbReference type="PROSITE" id="PS51189"/>
    </source>
</evidence>
<dbReference type="Gene3D" id="1.10.1070.11">
    <property type="entry name" value="Phosphatidylinositol 3-/4-kinase, catalytic domain"/>
    <property type="match status" value="1"/>
</dbReference>
<keyword evidence="8" id="KW-0808">Transferase</keyword>
<dbReference type="FunFam" id="3.30.1010.10:FF:000006">
    <property type="entry name" value="Serine/threonine-protein kinase TOR"/>
    <property type="match status" value="1"/>
</dbReference>
<dbReference type="InterPro" id="IPR011009">
    <property type="entry name" value="Kinase-like_dom_sf"/>
</dbReference>
<evidence type="ECO:0000256" key="13">
    <source>
        <dbReference type="ARBA" id="ARBA00047899"/>
    </source>
</evidence>
<dbReference type="EC" id="2.7.11.1" evidence="5"/>
<dbReference type="InterPro" id="IPR013210">
    <property type="entry name" value="LRR_N_plant-typ"/>
</dbReference>
<evidence type="ECO:0000256" key="11">
    <source>
        <dbReference type="ARBA" id="ARBA00022777"/>
    </source>
</evidence>
<dbReference type="Pfam" id="PF11865">
    <property type="entry name" value="mTOR_dom"/>
    <property type="match status" value="1"/>
</dbReference>
<dbReference type="PROSITE" id="PS00108">
    <property type="entry name" value="PROTEIN_KINASE_ST"/>
    <property type="match status" value="1"/>
</dbReference>
<dbReference type="PROSITE" id="PS00915">
    <property type="entry name" value="PI3_4_KINASE_1"/>
    <property type="match status" value="1"/>
</dbReference>
<dbReference type="PROSITE" id="PS50290">
    <property type="entry name" value="PI3_4_KINASE_3"/>
    <property type="match status" value="1"/>
</dbReference>
<dbReference type="SMART" id="SM00146">
    <property type="entry name" value="PI3Kc"/>
    <property type="match status" value="1"/>
</dbReference>
<sequence length="3036" mass="329978">MAAGGSVGGGPAVGGGSVDGLSRCLAALCRPGAAALREEHALAVFVDAEGRSMKGGDKFIRFLAELHARIKSLVLSADPHERLAGVLAIDELASTKVFSQSAARLGDLVKLVMEVFQATTEVHTMQAAAATLGRIVKAGGALMADVVEEQVKRGIQWLAAPRQEHLRLAGVLLLRQLAEAAPAIFNVHVRSFIEVVWNPLRDPRLHVREAAVAALRACLVLVEKRETRYRVQWYYRLFEETQRGLTRVTSLETVHGSLLALGELLRHTGEFMLARYREVCDTVLRFRDSKEKLIRRAVITLLPRLAAFAPERFVKSYLKQATEYLLSVLAVPAERGAGFTAIGEMASALARAGVAARMKTPDDFLRPIAAAIKECLGQRSRGRPPCPEALECAGTLALALRADWQPYLAALLEPMFQTGLTDSLVQAMHKAVGALPDLLPRVQALLLDLLSLVLARRPFSAATPPTTVASLQQALAAGELQGATLTRLALHTLGSFSWVPHPLLGFVRDHVAPYLDDNDSGIRRAAAVAAVHVLEQHVQNSRRPGGRLPANEQRAVDKTVQRLLASAVADPSTAVRRTILEALSHTCALESHLAQAECLRSLFVALNDESSTVRSLTIQLAGAISPTNPAYVMPALRRHLMQLLSDMDHSPDSRQREESARLLGVLIGSAPKLVLPYTAPVLRALVGKLRAASAGAAATPSATSLPKAPTAKGSSQEDGFEVAVLTTMGELATVAGTQLRADVPEILPLVIDAIQDGSSPAKRLVAVSTLGQVVESTGFVVVPYLEYPQLLGVLLRMLSEGTPVVRREVMKVLGIIGALDPHTHKVNLAELQGEGKLEREGVRPQFPNKSPPELGGLPGEQALDLLPSAGLVTSSEDYYPTVAINALMRVLREPSAAILHGKAVAALFEIIKAMGLSFVPYLPKVVPVLLQLTRGADDLQRRVDMVRALTDLVILMRQHVRKFLPDLLALVSDFWGTAPAMLPQILSLLAELSQTLRDDFRLYMPELLPRFVALLNEAERTSDFSLVKPALDAIRALGPVLEDHLQLLLPALNRLIAPGASSLPLPIQEETLATMQDLLPRMQLAGFSSAVLHPLIRLLDGPSDELRERALDTLCSVALAIGPDFAIFVPTVKKIMARHRMAQHSAFQRVSGKLLHHEPPCMSEADDWESSAGFLVEEHLACGKPRQSTPDRLHLERTLTLQADETGLNTGLRSEGVTSLRRAWESSQRSTKEDWAEWMRNFSIELLKQSPSRALRACASLAQTNPSMARELFAAGFVSCWSELDEGMQEQLVRSLEAALASPTIPPDIVTTLLNLAEFMEHDEKALPLDTRTLGALAEKCHAYAKALHYKELEFQSSPHTAVEALISINNQLRQPDAAVGVLNVAQKELHMDLKESWYEKLQRWDDALRAYRLKLEVAPPGSVAHVEALLGQCRCLAALAEWDKLFAVCRGEWARVEPHVRREMAPIAAHAAWQLGDWAAMRQYVDVVTHGQAGGGAEGAFLSAVIAVKNQEYDTAAVSVERARELLGTDLAALVGESYERAYADMLRVQQLTEVEEILAVKRGETAAEDAGSGHLHLPLPLQAGPAGAKALMQQMWSVRLKGVQRNVEVWQALLSVRRLALEMHEDCATWLKFANLCRKNGRVTQSEQTLVRLLSDVRSDCEARGLAPLSPGSQQPGVMYAWYKHLWATGARQEAFAGVQHLAAELGAAHAAVVAAVAAAAGAVAPLPPDPLRQLLSAKVHLKLGLWRRSLTEELSEGSIASIMANLKAATESAPAWGKAWHHWAYFNCEAMVFYGRADAVAAQRFVAPAVTGFFRSIELGQVAVDPVDVGTSASSNLQDILRLLTLWFSYGASPEVEAALAEGFGHVSIDTWLVVIPQVIARIHTSSVPVRRLIHSLLVRIGRHHPQALMYPLLVACKSQSPSRRAAAMAVVDAVRQHSATLVEQAQLVSQELIRMAILWHEMWHEALEEASRLYFGESNVEGMLSTLLPLHEMMRKQGPTTLKEIAFVQAYGRELDEAYEWCLKYKQSRKEAELHQAWDLYYHVFKRINKQLPSLTTLELQYVAPALVRAQGLELAVPGTYIAGEPLVTIAAFAPQLHVITSKQRPRKLTIHGSDGADYMFLLKGHEDLRQDERVMQLFGLVNNMLAADRVTAERDLSIARYAVIPLSPNSGLIGWVPNTDTLHALIREYRDARKIPLNVEHRLMLGMAPDYDHLTVIQKVEVFEHAMDSTSGEDLHKVLWLKSRNSEVWLERRTSYTRSTAVMSMVGYILGLGDRHPSNLMLDRYSGKLLHIDFGDCFEASMNREKFPEKVPFRLTRMMVKAMEVSGIEGNFRATCNEVMRALRSNKDSVMAMLEAFVHDPLINWRLLNTGDNLPEPSTPAAHPPAASHAAAAAGPDSSAGSTPSGVSVGGAVPPRGDPDEVGAGAPSAVPGIAADLRTGPPSPPRRDLTREQVLAAYGGISDATEVLNERAVAVMKRMSDKLTGRDAVAEGMVAPAEPDSVAQQVQRLIALATSNEALCQSYIGWCSFWKRSALALLLVVAVAAVAAAATAPRPPDDAAVLRQLRRAIAVSDPDWMAPLRGWGQPGDDTSHPCSWVEVVCDEEQRVTSIMLFDSREIKVAYNATSQRVSATGPLVPELAELPRLTKLSLVRGAAPPWPGIPPEWVAPGAFPRLQSQLLHLQLTGTLPPRLLEAHSGLEVLKLGGNRLSGTVPDAWASAPQLSVLSLANNSLTGPAFPVAGLQVTKDKTPPQGLAVYDVSGNAALSGTLPAELPWPYLTTLNLAHTNVTGAVPAAWCSAPVVDILQCVADAVIADRGDLQPFKSRLGRLSARWHLGTDSLRLAAAEVEIVKGSRGQPVVLGATRNSLVCLARVQGQEVAAKVYELLPGTDCQQLWREVQLLRQSPHERIVPLLGVALAVCRGPPACVGDGADAGGSLRKALQTPGTRERLRWEAGGRRVALDVAEALHFLHNTAGVQHNDIKSGNVLLTEDLRACLCDLGLASHQRTHRLRPHPGVRRTRAAAGAALHACR</sequence>
<accession>A0A2P6V6H6</accession>
<keyword evidence="7" id="KW-0433">Leucine-rich repeat</keyword>
<evidence type="ECO:0000256" key="1">
    <source>
        <dbReference type="ARBA" id="ARBA00004370"/>
    </source>
</evidence>
<evidence type="ECO:0000256" key="6">
    <source>
        <dbReference type="ARBA" id="ARBA00022527"/>
    </source>
</evidence>
<dbReference type="Proteomes" id="UP000239649">
    <property type="component" value="Unassembled WGS sequence"/>
</dbReference>
<evidence type="ECO:0000256" key="5">
    <source>
        <dbReference type="ARBA" id="ARBA00012513"/>
    </source>
</evidence>
<comment type="catalytic activity">
    <reaction evidence="14">
        <text>L-seryl-[protein] + ATP = O-phospho-L-seryl-[protein] + ADP + H(+)</text>
        <dbReference type="Rhea" id="RHEA:17989"/>
        <dbReference type="Rhea" id="RHEA-COMP:9863"/>
        <dbReference type="Rhea" id="RHEA-COMP:11604"/>
        <dbReference type="ChEBI" id="CHEBI:15378"/>
        <dbReference type="ChEBI" id="CHEBI:29999"/>
        <dbReference type="ChEBI" id="CHEBI:30616"/>
        <dbReference type="ChEBI" id="CHEBI:83421"/>
        <dbReference type="ChEBI" id="CHEBI:456216"/>
        <dbReference type="EC" id="2.7.11.1"/>
    </reaction>
</comment>
<evidence type="ECO:0000259" key="16">
    <source>
        <dbReference type="PROSITE" id="PS50011"/>
    </source>
</evidence>
<dbReference type="GO" id="GO:0005634">
    <property type="term" value="C:nucleus"/>
    <property type="evidence" value="ECO:0007669"/>
    <property type="project" value="TreeGrafter"/>
</dbReference>
<dbReference type="InterPro" id="IPR050517">
    <property type="entry name" value="DDR_Repair_Kinase"/>
</dbReference>
<dbReference type="InterPro" id="IPR036738">
    <property type="entry name" value="FRB_sf"/>
</dbReference>
<evidence type="ECO:0000259" key="17">
    <source>
        <dbReference type="PROSITE" id="PS50290"/>
    </source>
</evidence>
<dbReference type="InterPro" id="IPR024585">
    <property type="entry name" value="mTOR_dom"/>
</dbReference>
<dbReference type="SUPFAM" id="SSF52058">
    <property type="entry name" value="L domain-like"/>
    <property type="match status" value="1"/>
</dbReference>
<gene>
    <name evidence="20" type="ORF">C2E20_6816</name>
</gene>
<proteinExistence type="inferred from homology"/>
<dbReference type="GO" id="GO:0031932">
    <property type="term" value="C:TORC2 complex"/>
    <property type="evidence" value="ECO:0007669"/>
    <property type="project" value="TreeGrafter"/>
</dbReference>
<dbReference type="Gene3D" id="1.20.120.150">
    <property type="entry name" value="FKBP12-rapamycin binding domain"/>
    <property type="match status" value="1"/>
</dbReference>
<comment type="subcellular location">
    <subcellularLocation>
        <location evidence="2">Cytoplasm</location>
        <location evidence="2">Cytoskeleton</location>
        <location evidence="2">Cilium axoneme</location>
    </subcellularLocation>
    <subcellularLocation>
        <location evidence="1">Membrane</location>
    </subcellularLocation>
</comment>
<comment type="similarity">
    <text evidence="4">Belongs to the PI3/PI4-kinase family.</text>
</comment>
<evidence type="ECO:0000313" key="20">
    <source>
        <dbReference type="EMBL" id="PSC69678.1"/>
    </source>
</evidence>
<dbReference type="OrthoDB" id="381190at2759"/>
<dbReference type="SUPFAM" id="SSF56112">
    <property type="entry name" value="Protein kinase-like (PK-like)"/>
    <property type="match status" value="2"/>
</dbReference>
<dbReference type="GO" id="GO:0005524">
    <property type="term" value="F:ATP binding"/>
    <property type="evidence" value="ECO:0007669"/>
    <property type="project" value="UniProtKB-KW"/>
</dbReference>
<dbReference type="Pfam" id="PF23593">
    <property type="entry name" value="HEAT_ATR"/>
    <property type="match status" value="1"/>
</dbReference>
<dbReference type="FunFam" id="1.10.1070.11:FF:000029">
    <property type="entry name" value="Serine/threonine-protein kinase TOR"/>
    <property type="match status" value="1"/>
</dbReference>
<protein>
    <recommendedName>
        <fullName evidence="5">non-specific serine/threonine protein kinase</fullName>
        <ecNumber evidence="5">2.7.11.1</ecNumber>
    </recommendedName>
</protein>
<dbReference type="SUPFAM" id="SSF48371">
    <property type="entry name" value="ARM repeat"/>
    <property type="match status" value="1"/>
</dbReference>
<dbReference type="InterPro" id="IPR008271">
    <property type="entry name" value="Ser/Thr_kinase_AS"/>
</dbReference>
<feature type="region of interest" description="Disordered" evidence="15">
    <location>
        <begin position="2379"/>
        <end position="2453"/>
    </location>
</feature>
<comment type="caution">
    <text evidence="20">The sequence shown here is derived from an EMBL/GenBank/DDBJ whole genome shotgun (WGS) entry which is preliminary data.</text>
</comment>
<dbReference type="PANTHER" id="PTHR11139">
    <property type="entry name" value="ATAXIA TELANGIECTASIA MUTATED ATM -RELATED"/>
    <property type="match status" value="1"/>
</dbReference>
<dbReference type="GO" id="GO:0016020">
    <property type="term" value="C:membrane"/>
    <property type="evidence" value="ECO:0007669"/>
    <property type="project" value="UniProtKB-SubCell"/>
</dbReference>
<evidence type="ECO:0000256" key="8">
    <source>
        <dbReference type="ARBA" id="ARBA00022679"/>
    </source>
</evidence>
<comment type="catalytic activity">
    <reaction evidence="13">
        <text>L-threonyl-[protein] + ATP = O-phospho-L-threonyl-[protein] + ADP + H(+)</text>
        <dbReference type="Rhea" id="RHEA:46608"/>
        <dbReference type="Rhea" id="RHEA-COMP:11060"/>
        <dbReference type="Rhea" id="RHEA-COMP:11605"/>
        <dbReference type="ChEBI" id="CHEBI:15378"/>
        <dbReference type="ChEBI" id="CHEBI:30013"/>
        <dbReference type="ChEBI" id="CHEBI:30616"/>
        <dbReference type="ChEBI" id="CHEBI:61977"/>
        <dbReference type="ChEBI" id="CHEBI:456216"/>
        <dbReference type="EC" id="2.7.11.1"/>
    </reaction>
</comment>
<dbReference type="Pfam" id="PF00454">
    <property type="entry name" value="PI3_PI4_kinase"/>
    <property type="match status" value="1"/>
</dbReference>
<keyword evidence="11" id="KW-0418">Kinase</keyword>
<dbReference type="SMART" id="SM00220">
    <property type="entry name" value="S_TKc"/>
    <property type="match status" value="1"/>
</dbReference>
<dbReference type="InterPro" id="IPR003151">
    <property type="entry name" value="PIK-rel_kinase_FAT"/>
</dbReference>
<evidence type="ECO:0000256" key="9">
    <source>
        <dbReference type="ARBA" id="ARBA00022737"/>
    </source>
</evidence>
<dbReference type="GO" id="GO:0005930">
    <property type="term" value="C:axoneme"/>
    <property type="evidence" value="ECO:0007669"/>
    <property type="project" value="UniProtKB-SubCell"/>
</dbReference>
<dbReference type="InterPro" id="IPR011989">
    <property type="entry name" value="ARM-like"/>
</dbReference>
<evidence type="ECO:0000256" key="4">
    <source>
        <dbReference type="ARBA" id="ARBA00011031"/>
    </source>
</evidence>
<evidence type="ECO:0000256" key="15">
    <source>
        <dbReference type="SAM" id="MobiDB-lite"/>
    </source>
</evidence>
<dbReference type="InterPro" id="IPR057564">
    <property type="entry name" value="HEAT_ATR"/>
</dbReference>
<dbReference type="PROSITE" id="PS51190">
    <property type="entry name" value="FATC"/>
    <property type="match status" value="1"/>
</dbReference>
<keyword evidence="9" id="KW-0677">Repeat</keyword>
<dbReference type="InterPro" id="IPR018936">
    <property type="entry name" value="PI3/4_kinase_CS"/>
</dbReference>
<dbReference type="SMART" id="SM01343">
    <property type="entry name" value="FATC"/>
    <property type="match status" value="1"/>
</dbReference>
<keyword evidence="21" id="KW-1185">Reference proteome</keyword>
<dbReference type="InterPro" id="IPR036940">
    <property type="entry name" value="PI3/4_kinase_cat_sf"/>
</dbReference>
<dbReference type="Pfam" id="PF02260">
    <property type="entry name" value="FATC"/>
    <property type="match status" value="1"/>
</dbReference>
<keyword evidence="6" id="KW-0723">Serine/threonine-protein kinase</keyword>
<dbReference type="InterPro" id="IPR032675">
    <property type="entry name" value="LRR_dom_sf"/>
</dbReference>
<dbReference type="STRING" id="554055.A0A2P6V6H6"/>
<evidence type="ECO:0000256" key="12">
    <source>
        <dbReference type="ARBA" id="ARBA00022840"/>
    </source>
</evidence>
<evidence type="ECO:0000256" key="3">
    <source>
        <dbReference type="ARBA" id="ARBA00008684"/>
    </source>
</evidence>
<organism evidence="20 21">
    <name type="scientific">Micractinium conductrix</name>
    <dbReference type="NCBI Taxonomy" id="554055"/>
    <lineage>
        <taxon>Eukaryota</taxon>
        <taxon>Viridiplantae</taxon>
        <taxon>Chlorophyta</taxon>
        <taxon>core chlorophytes</taxon>
        <taxon>Trebouxiophyceae</taxon>
        <taxon>Chlorellales</taxon>
        <taxon>Chlorellaceae</taxon>
        <taxon>Chlorella clade</taxon>
        <taxon>Micractinium</taxon>
    </lineage>
</organism>
<keyword evidence="12" id="KW-0067">ATP-binding</keyword>
<reference evidence="20 21" key="1">
    <citation type="journal article" date="2018" name="Plant J.">
        <title>Genome sequences of Chlorella sorokiniana UTEX 1602 and Micractinium conductrix SAG 241.80: implications to maltose excretion by a green alga.</title>
        <authorList>
            <person name="Arriola M.B."/>
            <person name="Velmurugan N."/>
            <person name="Zhang Y."/>
            <person name="Plunkett M.H."/>
            <person name="Hondzo H."/>
            <person name="Barney B.M."/>
        </authorList>
    </citation>
    <scope>NUCLEOTIDE SEQUENCE [LARGE SCALE GENOMIC DNA]</scope>
    <source>
        <strain evidence="20 21">SAG 241.80</strain>
    </source>
</reference>
<evidence type="ECO:0000256" key="7">
    <source>
        <dbReference type="ARBA" id="ARBA00022614"/>
    </source>
</evidence>
<keyword evidence="10" id="KW-0547">Nucleotide-binding</keyword>
<dbReference type="GO" id="GO:0031929">
    <property type="term" value="P:TOR signaling"/>
    <property type="evidence" value="ECO:0007669"/>
    <property type="project" value="TreeGrafter"/>
</dbReference>